<comment type="similarity">
    <text evidence="3">Belongs to the CitM (TC 2.A.11) transporter family.</text>
</comment>
<feature type="transmembrane region" description="Helical" evidence="10">
    <location>
        <begin position="134"/>
        <end position="157"/>
    </location>
</feature>
<comment type="similarity">
    <text evidence="2">Belongs to the ArsB family.</text>
</comment>
<evidence type="ECO:0000313" key="13">
    <source>
        <dbReference type="Proteomes" id="UP000035720"/>
    </source>
</evidence>
<keyword evidence="4" id="KW-0813">Transport</keyword>
<dbReference type="InterPro" id="IPR000802">
    <property type="entry name" value="Arsenical_pump_ArsB"/>
</dbReference>
<dbReference type="InterPro" id="IPR004680">
    <property type="entry name" value="Cit_transptr-like_dom"/>
</dbReference>
<reference evidence="12 13" key="1">
    <citation type="journal article" date="2013" name="ISME J.">
        <title>A metabolic model for members of the genus Tetrasphaera involved in enhanced biological phosphorus removal.</title>
        <authorList>
            <person name="Kristiansen R."/>
            <person name="Nguyen H.T.T."/>
            <person name="Saunders A.M."/>
            <person name="Nielsen J.L."/>
            <person name="Wimmer R."/>
            <person name="Le V.Q."/>
            <person name="McIlroy S.J."/>
            <person name="Petrovski S."/>
            <person name="Seviour R.J."/>
            <person name="Calteau A."/>
            <person name="Nielsen K.L."/>
            <person name="Nielsen P.H."/>
        </authorList>
    </citation>
    <scope>NUCLEOTIDE SEQUENCE [LARGE SCALE GENOMIC DNA]</scope>
    <source>
        <strain evidence="12 13">Ben 74</strain>
    </source>
</reference>
<dbReference type="PANTHER" id="PTHR43302:SF5">
    <property type="entry name" value="TRANSPORTER ARSB-RELATED"/>
    <property type="match status" value="1"/>
</dbReference>
<keyword evidence="13" id="KW-1185">Reference proteome</keyword>
<comment type="caution">
    <text evidence="12">The sequence shown here is derived from an EMBL/GenBank/DDBJ whole genome shotgun (WGS) entry which is preliminary data.</text>
</comment>
<evidence type="ECO:0000256" key="6">
    <source>
        <dbReference type="ARBA" id="ARBA00022692"/>
    </source>
</evidence>
<protein>
    <submittedName>
        <fullName evidence="12">Arsenical pump membrane protein</fullName>
    </submittedName>
</protein>
<feature type="transmembrane region" description="Helical" evidence="10">
    <location>
        <begin position="226"/>
        <end position="246"/>
    </location>
</feature>
<comment type="subcellular location">
    <subcellularLocation>
        <location evidence="1">Cell membrane</location>
        <topology evidence="1">Multi-pass membrane protein</topology>
    </subcellularLocation>
</comment>
<name>A0A077M9V7_9MICO</name>
<dbReference type="AlphaFoldDB" id="A0A077M9V7"/>
<evidence type="ECO:0000256" key="1">
    <source>
        <dbReference type="ARBA" id="ARBA00004651"/>
    </source>
</evidence>
<evidence type="ECO:0000256" key="10">
    <source>
        <dbReference type="SAM" id="Phobius"/>
    </source>
</evidence>
<evidence type="ECO:0000256" key="5">
    <source>
        <dbReference type="ARBA" id="ARBA00022475"/>
    </source>
</evidence>
<dbReference type="EMBL" id="CAJC01000009">
    <property type="protein sequence ID" value="CCI51483.1"/>
    <property type="molecule type" value="Genomic_DNA"/>
</dbReference>
<proteinExistence type="inferred from homology"/>
<evidence type="ECO:0000256" key="8">
    <source>
        <dbReference type="ARBA" id="ARBA00022989"/>
    </source>
</evidence>
<dbReference type="RefSeq" id="WP_048547942.1">
    <property type="nucleotide sequence ID" value="NZ_HF571038.1"/>
</dbReference>
<dbReference type="PANTHER" id="PTHR43302">
    <property type="entry name" value="TRANSPORTER ARSB-RELATED"/>
    <property type="match status" value="1"/>
</dbReference>
<dbReference type="GO" id="GO:0015105">
    <property type="term" value="F:arsenite transmembrane transporter activity"/>
    <property type="evidence" value="ECO:0007669"/>
    <property type="project" value="InterPro"/>
</dbReference>
<evidence type="ECO:0000259" key="11">
    <source>
        <dbReference type="Pfam" id="PF03600"/>
    </source>
</evidence>
<gene>
    <name evidence="12" type="ORF">BN13_1060011</name>
</gene>
<feature type="transmembrane region" description="Helical" evidence="10">
    <location>
        <begin position="339"/>
        <end position="366"/>
    </location>
</feature>
<evidence type="ECO:0000256" key="7">
    <source>
        <dbReference type="ARBA" id="ARBA00022849"/>
    </source>
</evidence>
<keyword evidence="6 10" id="KW-0812">Transmembrane</keyword>
<evidence type="ECO:0000256" key="2">
    <source>
        <dbReference type="ARBA" id="ARBA00006433"/>
    </source>
</evidence>
<dbReference type="Proteomes" id="UP000035720">
    <property type="component" value="Unassembled WGS sequence"/>
</dbReference>
<keyword evidence="9 10" id="KW-0472">Membrane</keyword>
<accession>A0A077M9V7</accession>
<feature type="domain" description="Citrate transporter-like" evidence="11">
    <location>
        <begin position="13"/>
        <end position="297"/>
    </location>
</feature>
<dbReference type="GO" id="GO:0046685">
    <property type="term" value="P:response to arsenic-containing substance"/>
    <property type="evidence" value="ECO:0007669"/>
    <property type="project" value="UniProtKB-KW"/>
</dbReference>
<dbReference type="GO" id="GO:0005886">
    <property type="term" value="C:plasma membrane"/>
    <property type="evidence" value="ECO:0007669"/>
    <property type="project" value="UniProtKB-SubCell"/>
</dbReference>
<sequence length="369" mass="38881">MSLDVVTEGLGRALPIVAFLLAITAVAELSDRAGVFDVIGHWIARHGRHRMWLLWLLFWAFAVTCTIFLSLDTTAVLLTPVALSVANQIGVPPRPFALTTLWIANTGSLLLPVSNLTNLLALQRLEALGVDHTAYVRLAFAPAIVSIAITLGVIALLHWRDLGTRYAVDPPADPHDPTLFRCAALVCLIIGPAFAAGLPPWAVAAAAALVLTVATAWRAPHHLKHLNLPWLMALAFAALTIVVAAAHDAGLLNPLLNLAGTGTTTPDLLRVAGTSALTSNAVNNLPAYLALEPAAAGDRLRLMAVLIGTNAGPLVTPWASLATLLWMQRCRAAGVRWSLWRLALGGLVCGSLAVLGSTLAVTLPLLGAR</sequence>
<dbReference type="STRING" id="1193518.BN13_1060011"/>
<keyword evidence="5" id="KW-1003">Cell membrane</keyword>
<keyword evidence="7" id="KW-0059">Arsenical resistance</keyword>
<evidence type="ECO:0000256" key="9">
    <source>
        <dbReference type="ARBA" id="ARBA00023136"/>
    </source>
</evidence>
<evidence type="ECO:0000313" key="12">
    <source>
        <dbReference type="EMBL" id="CCI51483.1"/>
    </source>
</evidence>
<feature type="transmembrane region" description="Helical" evidence="10">
    <location>
        <begin position="12"/>
        <end position="30"/>
    </location>
</feature>
<dbReference type="PRINTS" id="PR00758">
    <property type="entry name" value="ARSENICPUMP"/>
</dbReference>
<feature type="transmembrane region" description="Helical" evidence="10">
    <location>
        <begin position="178"/>
        <end position="195"/>
    </location>
</feature>
<feature type="transmembrane region" description="Helical" evidence="10">
    <location>
        <begin position="51"/>
        <end position="71"/>
    </location>
</feature>
<evidence type="ECO:0000256" key="3">
    <source>
        <dbReference type="ARBA" id="ARBA00009843"/>
    </source>
</evidence>
<dbReference type="Pfam" id="PF03600">
    <property type="entry name" value="CitMHS"/>
    <property type="match status" value="1"/>
</dbReference>
<feature type="transmembrane region" description="Helical" evidence="10">
    <location>
        <begin position="302"/>
        <end position="327"/>
    </location>
</feature>
<keyword evidence="8 10" id="KW-1133">Transmembrane helix</keyword>
<evidence type="ECO:0000256" key="4">
    <source>
        <dbReference type="ARBA" id="ARBA00022448"/>
    </source>
</evidence>
<organism evidence="12 13">
    <name type="scientific">Nostocoides jenkinsii Ben 74</name>
    <dbReference type="NCBI Taxonomy" id="1193518"/>
    <lineage>
        <taxon>Bacteria</taxon>
        <taxon>Bacillati</taxon>
        <taxon>Actinomycetota</taxon>
        <taxon>Actinomycetes</taxon>
        <taxon>Micrococcales</taxon>
        <taxon>Intrasporangiaceae</taxon>
        <taxon>Nostocoides</taxon>
    </lineage>
</organism>